<evidence type="ECO:0000313" key="1">
    <source>
        <dbReference type="EMBL" id="JAC19475.1"/>
    </source>
</evidence>
<organism evidence="1">
    <name type="scientific">Amblyomma cajennense</name>
    <name type="common">Cayenne tick</name>
    <name type="synonym">Acarus cajennensis</name>
    <dbReference type="NCBI Taxonomy" id="34607"/>
    <lineage>
        <taxon>Eukaryota</taxon>
        <taxon>Metazoa</taxon>
        <taxon>Ecdysozoa</taxon>
        <taxon>Arthropoda</taxon>
        <taxon>Chelicerata</taxon>
        <taxon>Arachnida</taxon>
        <taxon>Acari</taxon>
        <taxon>Parasitiformes</taxon>
        <taxon>Ixodida</taxon>
        <taxon>Ixodoidea</taxon>
        <taxon>Ixodidae</taxon>
        <taxon>Amblyomminae</taxon>
        <taxon>Amblyomma</taxon>
    </lineage>
</organism>
<accession>A0A023FEN4</accession>
<name>A0A023FEN4_AMBCJ</name>
<evidence type="ECO:0008006" key="2">
    <source>
        <dbReference type="Google" id="ProtNLM"/>
    </source>
</evidence>
<feature type="non-terminal residue" evidence="1">
    <location>
        <position position="1"/>
    </location>
</feature>
<proteinExistence type="evidence at transcript level"/>
<sequence>KFRMSLHNGFLASTEEDDGNFDGPVTHPVPNFSLLAISRFQRFQHISARLRDPLLNTADYQHLAYKWNVRSCKTRQCEVSMTRLRCRIPSLNLYLCRCGWSPTNLCDSCGVVESVDHFLLYCPRFALQRKTYLEVPLSRLGLPLSLPVLLSFGASANGFALSSICGNLHDYIIATGRLIC</sequence>
<reference evidence="1" key="1">
    <citation type="submission" date="2014-03" db="EMBL/GenBank/DDBJ databases">
        <title>The sialotranscriptome of Amblyomma triste, Amblyomma parvum and Amblyomma cajennense ticks, uncovered by 454-based RNA-seq.</title>
        <authorList>
            <person name="Garcia G.R."/>
            <person name="Gardinassi L.G."/>
            <person name="Ribeiro J.M."/>
            <person name="Anatriello E."/>
            <person name="Ferreira B.R."/>
            <person name="Moreira H.N."/>
            <person name="Mafra C."/>
            <person name="Olegario M.M."/>
            <person name="Szabo P.J."/>
            <person name="Miranda-Santos I.K."/>
            <person name="Maruyama S.R."/>
        </authorList>
    </citation>
    <scope>NUCLEOTIDE SEQUENCE</scope>
    <source>
        <strain evidence="1">Uberlandia</strain>
        <tissue evidence="1">Salivary glands</tissue>
    </source>
</reference>
<dbReference type="AlphaFoldDB" id="A0A023FEN4"/>
<dbReference type="EMBL" id="GBBK01005007">
    <property type="protein sequence ID" value="JAC19475.1"/>
    <property type="molecule type" value="mRNA"/>
</dbReference>
<protein>
    <recommendedName>
        <fullName evidence="2">Tick transposon</fullName>
    </recommendedName>
</protein>